<evidence type="ECO:0000313" key="2">
    <source>
        <dbReference type="EMBL" id="JAE20283.1"/>
    </source>
</evidence>
<reference evidence="2" key="1">
    <citation type="submission" date="2014-09" db="EMBL/GenBank/DDBJ databases">
        <authorList>
            <person name="Magalhaes I.L.F."/>
            <person name="Oliveira U."/>
            <person name="Santos F.R."/>
            <person name="Vidigal T.H.D.A."/>
            <person name="Brescovit A.D."/>
            <person name="Santos A.J."/>
        </authorList>
    </citation>
    <scope>NUCLEOTIDE SEQUENCE</scope>
    <source>
        <tissue evidence="2">Shoot tissue taken approximately 20 cm above the soil surface</tissue>
    </source>
</reference>
<dbReference type="AlphaFoldDB" id="A0A0A9GHW2"/>
<keyword evidence="1" id="KW-0472">Membrane</keyword>
<sequence length="109" mass="12555">MTWEVRLQARKLVPEAILQKIILLNNLDMELYEHAKKIFTQEHLMLKAQHSVVGQHRQLAEQKGWIGMVCNDGIYSPWMVVMLGLGITTIIVLVSFAVTTRRRTSKLKV</sequence>
<organism evidence="2">
    <name type="scientific">Arundo donax</name>
    <name type="common">Giant reed</name>
    <name type="synonym">Donax arundinaceus</name>
    <dbReference type="NCBI Taxonomy" id="35708"/>
    <lineage>
        <taxon>Eukaryota</taxon>
        <taxon>Viridiplantae</taxon>
        <taxon>Streptophyta</taxon>
        <taxon>Embryophyta</taxon>
        <taxon>Tracheophyta</taxon>
        <taxon>Spermatophyta</taxon>
        <taxon>Magnoliopsida</taxon>
        <taxon>Liliopsida</taxon>
        <taxon>Poales</taxon>
        <taxon>Poaceae</taxon>
        <taxon>PACMAD clade</taxon>
        <taxon>Arundinoideae</taxon>
        <taxon>Arundineae</taxon>
        <taxon>Arundo</taxon>
    </lineage>
</organism>
<keyword evidence="1" id="KW-1133">Transmembrane helix</keyword>
<dbReference type="EMBL" id="GBRH01177613">
    <property type="protein sequence ID" value="JAE20283.1"/>
    <property type="molecule type" value="Transcribed_RNA"/>
</dbReference>
<proteinExistence type="predicted"/>
<feature type="transmembrane region" description="Helical" evidence="1">
    <location>
        <begin position="78"/>
        <end position="98"/>
    </location>
</feature>
<reference evidence="2" key="2">
    <citation type="journal article" date="2015" name="Data Brief">
        <title>Shoot transcriptome of the giant reed, Arundo donax.</title>
        <authorList>
            <person name="Barrero R.A."/>
            <person name="Guerrero F.D."/>
            <person name="Moolhuijzen P."/>
            <person name="Goolsby J.A."/>
            <person name="Tidwell J."/>
            <person name="Bellgard S.E."/>
            <person name="Bellgard M.I."/>
        </authorList>
    </citation>
    <scope>NUCLEOTIDE SEQUENCE</scope>
    <source>
        <tissue evidence="2">Shoot tissue taken approximately 20 cm above the soil surface</tissue>
    </source>
</reference>
<keyword evidence="1" id="KW-0812">Transmembrane</keyword>
<evidence type="ECO:0000256" key="1">
    <source>
        <dbReference type="SAM" id="Phobius"/>
    </source>
</evidence>
<name>A0A0A9GHW2_ARUDO</name>
<accession>A0A0A9GHW2</accession>
<protein>
    <submittedName>
        <fullName evidence="2">Uncharacterized protein</fullName>
    </submittedName>
</protein>